<keyword evidence="1" id="KW-0472">Membrane</keyword>
<name>A0A1A0HC84_9ASCO</name>
<evidence type="ECO:0008006" key="4">
    <source>
        <dbReference type="Google" id="ProtNLM"/>
    </source>
</evidence>
<protein>
    <recommendedName>
        <fullName evidence="4">Phospholipid/glycerol acyltransferase domain-containing protein</fullName>
    </recommendedName>
</protein>
<dbReference type="EMBL" id="LXTC01000003">
    <property type="protein sequence ID" value="OBA21503.1"/>
    <property type="molecule type" value="Genomic_DNA"/>
</dbReference>
<keyword evidence="1" id="KW-0812">Transmembrane</keyword>
<keyword evidence="3" id="KW-1185">Reference proteome</keyword>
<dbReference type="AlphaFoldDB" id="A0A1A0HC84"/>
<dbReference type="GeneID" id="30030546"/>
<keyword evidence="1" id="KW-1133">Transmembrane helix</keyword>
<dbReference type="Proteomes" id="UP000092555">
    <property type="component" value="Unassembled WGS sequence"/>
</dbReference>
<reference evidence="2 3" key="1">
    <citation type="submission" date="2016-05" db="EMBL/GenBank/DDBJ databases">
        <title>Comparative genomics of biotechnologically important yeasts.</title>
        <authorList>
            <consortium name="DOE Joint Genome Institute"/>
            <person name="Riley R."/>
            <person name="Haridas S."/>
            <person name="Wolfe K.H."/>
            <person name="Lopes M.R."/>
            <person name="Hittinger C.T."/>
            <person name="Goker M."/>
            <person name="Salamov A."/>
            <person name="Wisecaver J."/>
            <person name="Long T.M."/>
            <person name="Aerts A.L."/>
            <person name="Barry K."/>
            <person name="Choi C."/>
            <person name="Clum A."/>
            <person name="Coughlan A.Y."/>
            <person name="Deshpande S."/>
            <person name="Douglass A.P."/>
            <person name="Hanson S.J."/>
            <person name="Klenk H.-P."/>
            <person name="LaButti K."/>
            <person name="Lapidus A."/>
            <person name="Lindquist E."/>
            <person name="Lipzen A."/>
            <person name="Meier-kolthoff J.P."/>
            <person name="Ohm R.A."/>
            <person name="Otillar R.P."/>
            <person name="Pangilinan J."/>
            <person name="Peng Y."/>
            <person name="Rokas A."/>
            <person name="Rosa C.A."/>
            <person name="Scheuner C."/>
            <person name="Sibirny A.A."/>
            <person name="Slot J.C."/>
            <person name="Stielow J.B."/>
            <person name="Sun H."/>
            <person name="Kurtzman C.P."/>
            <person name="Blackwell M."/>
            <person name="Grigoriev I.V."/>
            <person name="Jeffries T.W."/>
        </authorList>
    </citation>
    <scope>NUCLEOTIDE SEQUENCE [LARGE SCALE GENOMIC DNA]</scope>
    <source>
        <strain evidence="2 3">NRRL YB-4993</strain>
    </source>
</reference>
<organism evidence="2 3">
    <name type="scientific">Metschnikowia bicuspidata var. bicuspidata NRRL YB-4993</name>
    <dbReference type="NCBI Taxonomy" id="869754"/>
    <lineage>
        <taxon>Eukaryota</taxon>
        <taxon>Fungi</taxon>
        <taxon>Dikarya</taxon>
        <taxon>Ascomycota</taxon>
        <taxon>Saccharomycotina</taxon>
        <taxon>Pichiomycetes</taxon>
        <taxon>Metschnikowiaceae</taxon>
        <taxon>Metschnikowia</taxon>
    </lineage>
</organism>
<comment type="caution">
    <text evidence="2">The sequence shown here is derived from an EMBL/GenBank/DDBJ whole genome shotgun (WGS) entry which is preliminary data.</text>
</comment>
<dbReference type="STRING" id="869754.A0A1A0HC84"/>
<evidence type="ECO:0000313" key="2">
    <source>
        <dbReference type="EMBL" id="OBA21503.1"/>
    </source>
</evidence>
<dbReference type="OrthoDB" id="272512at2759"/>
<proteinExistence type="predicted"/>
<evidence type="ECO:0000313" key="3">
    <source>
        <dbReference type="Proteomes" id="UP000092555"/>
    </source>
</evidence>
<feature type="transmembrane region" description="Helical" evidence="1">
    <location>
        <begin position="30"/>
        <end position="51"/>
    </location>
</feature>
<dbReference type="RefSeq" id="XP_018712013.1">
    <property type="nucleotide sequence ID" value="XM_018857570.1"/>
</dbReference>
<evidence type="ECO:0000256" key="1">
    <source>
        <dbReference type="SAM" id="Phobius"/>
    </source>
</evidence>
<sequence>MEKFSNWRDKGTGISPFYPVEVKVSAARKYVVNPVILALKWPFFVALYLFASVAPKAATRIIFRSLFSIADIDLLVEGVRKSNANETNAKKPSVGEVVVLNLVSPLDIFVIFLTSNVESLSSLVVVIPWKEDLYTFTAWEALSVLFQPLDSSITQGARLGGDARDMMREKLVVVFAEGSASNNKAILPLQPPCAQLWQSGDPPVKVAVLRYYPNGLSLPVPHMTKAQYVSRLLTLPSKAFVKVKIVPLRAASLKACQAAFVENGLCHVQLGVEEKLKFFEYFQDYSIKKEA</sequence>
<accession>A0A1A0HC84</accession>
<gene>
    <name evidence="2" type="ORF">METBIDRAFT_42659</name>
</gene>